<evidence type="ECO:0000313" key="3">
    <source>
        <dbReference type="Proteomes" id="UP000422221"/>
    </source>
</evidence>
<protein>
    <submittedName>
        <fullName evidence="2">Uncharacterized protein</fullName>
    </submittedName>
</protein>
<feature type="transmembrane region" description="Helical" evidence="1">
    <location>
        <begin position="140"/>
        <end position="164"/>
    </location>
</feature>
<name>A0A7J4XNN1_9BACE</name>
<keyword evidence="1" id="KW-1133">Transmembrane helix</keyword>
<dbReference type="Proteomes" id="UP000422221">
    <property type="component" value="Unassembled WGS sequence"/>
</dbReference>
<feature type="transmembrane region" description="Helical" evidence="1">
    <location>
        <begin position="190"/>
        <end position="207"/>
    </location>
</feature>
<organism evidence="2 3">
    <name type="scientific">Bacteroides salyersiae</name>
    <dbReference type="NCBI Taxonomy" id="291644"/>
    <lineage>
        <taxon>Bacteria</taxon>
        <taxon>Pseudomonadati</taxon>
        <taxon>Bacteroidota</taxon>
        <taxon>Bacteroidia</taxon>
        <taxon>Bacteroidales</taxon>
        <taxon>Bacteroidaceae</taxon>
        <taxon>Bacteroides</taxon>
    </lineage>
</organism>
<comment type="caution">
    <text evidence="2">The sequence shown here is derived from an EMBL/GenBank/DDBJ whole genome shotgun (WGS) entry which is preliminary data.</text>
</comment>
<reference evidence="2 3" key="1">
    <citation type="journal article" date="2019" name="Nat. Med.">
        <title>A library of human gut bacterial isolates paired with longitudinal multiomics data enables mechanistic microbiome research.</title>
        <authorList>
            <person name="Poyet M."/>
            <person name="Groussin M."/>
            <person name="Gibbons S.M."/>
            <person name="Avila-Pacheco J."/>
            <person name="Jiang X."/>
            <person name="Kearney S.M."/>
            <person name="Perrotta A.R."/>
            <person name="Berdy B."/>
            <person name="Zhao S."/>
            <person name="Lieberman T.D."/>
            <person name="Swanson P.K."/>
            <person name="Smith M."/>
            <person name="Roesemann S."/>
            <person name="Alexander J.E."/>
            <person name="Rich S.A."/>
            <person name="Livny J."/>
            <person name="Vlamakis H."/>
            <person name="Clish C."/>
            <person name="Bullock K."/>
            <person name="Deik A."/>
            <person name="Scott J."/>
            <person name="Pierce K.A."/>
            <person name="Xavier R.J."/>
            <person name="Alm E.J."/>
        </authorList>
    </citation>
    <scope>NUCLEOTIDE SEQUENCE [LARGE SCALE GENOMIC DNA]</scope>
    <source>
        <strain evidence="2 3">BIOML-A10</strain>
    </source>
</reference>
<dbReference type="RefSeq" id="WP_130058023.1">
    <property type="nucleotide sequence ID" value="NZ_JADNPJ010000023.1"/>
</dbReference>
<evidence type="ECO:0000313" key="2">
    <source>
        <dbReference type="EMBL" id="KAA3770429.1"/>
    </source>
</evidence>
<proteinExistence type="predicted"/>
<evidence type="ECO:0000256" key="1">
    <source>
        <dbReference type="SAM" id="Phobius"/>
    </source>
</evidence>
<keyword evidence="1" id="KW-0812">Transmembrane</keyword>
<dbReference type="EMBL" id="VWMK01000001">
    <property type="protein sequence ID" value="KAA3770429.1"/>
    <property type="molecule type" value="Genomic_DNA"/>
</dbReference>
<gene>
    <name evidence="2" type="ORF">F3F73_00295</name>
</gene>
<keyword evidence="1" id="KW-0472">Membrane</keyword>
<sequence length="456" mass="53591">MTSISELLRELVLIESRLGCYEILYRGMPLYRIFRFELRKKYLKKRVPNYTNDSRKSSFSISSVFINVLYSLYDVCTVCFTKKKVDTIIFPHFRLFNFNGVLIEKFTDPLLEQSSLLGSVAVFQQSYRVNYRRKRLRIDMLYQVECLTMFTFMVSLVLLVFFYFGKTRKDIDILIKKIRRLQSVAGKDRFKMYFNFVNFYVLSFYYRQIFKKLKCKRIFVVNRDSFKSQIFAAHQLGLKVYELQHGVTMGPTVLYSGFFNPVIDPDYFLTFGAMWKGELFAMPVDRTINIGFAYKNYIQSLNVKISKGIESVLVISSPAITEEIVTIVEKLAILYPMNKFYFRTHPQENLSVSQKERLTLCLNVFYSDKSIESNIEILSYEHVIGTNSSVLFEALSLGKNVGRLAFGGLFLNRYIGDDDFYYVQSLEDFDNFLRNRKRGIGKAYSDFEEDKLRMIL</sequence>
<accession>A0A7J4XNN1</accession>
<dbReference type="AlphaFoldDB" id="A0A7J4XNN1"/>